<dbReference type="GO" id="GO:0009279">
    <property type="term" value="C:cell outer membrane"/>
    <property type="evidence" value="ECO:0007669"/>
    <property type="project" value="UniProtKB-SubCell"/>
</dbReference>
<evidence type="ECO:0000256" key="1">
    <source>
        <dbReference type="ARBA" id="ARBA00004442"/>
    </source>
</evidence>
<comment type="subcellular location">
    <subcellularLocation>
        <location evidence="1">Cell outer membrane</location>
    </subcellularLocation>
</comment>
<evidence type="ECO:0000313" key="11">
    <source>
        <dbReference type="Proteomes" id="UP000199029"/>
    </source>
</evidence>
<sequence length="539" mass="60164">MKVSFLTKFGLASALLLGATACEKGLLDQVNPNLPTIQTSWKTSDDAVKASVANYAGLQGLGMYRRWLNFAFDLRDDSGFSQSPWGELADFTRFVQVNYDFEVSRDIWRDHYRTIFRSNQIIANVPGIEGMDATLQKRIIAEARFLRALSYFNLVSLYGNVPLVLQYSTDLNQTSQQGTEAQVWNQVISDLQAAQTDLPATYPSSEAGRATKGAATTLLGKAYMQNKRWADAQAQFAQVIAPGSGYDLAPSYTDNFRHTTENNRESIFEVQFSDERKGGNDAGNGPDATSSQGGQRSQFWGIPGTAEAGGRPGIPGAGFNDGELRPWVVREFLQEPAANGQRDPRLAATAFYNRRDQTLFPSALPADADTLVYGVGFLTRYSRDARNRSRIYYRKYATDYYRTFEDFDSPINQRVMRFADVLLLQAEALNELGQTAAAIPLINRVRTRAGLGPVPAAASTSREAMRMQIMHERVTELTGEGVRWFDLQRWGLLDSQAEVDRLKARDPDFNTFIVGRSRLLPILQTEVDLNKLAQNPNYL</sequence>
<feature type="chain" id="PRO_5011465071" evidence="7">
    <location>
        <begin position="22"/>
        <end position="539"/>
    </location>
</feature>
<dbReference type="STRING" id="1227077.SAMN04515668_2577"/>
<evidence type="ECO:0000256" key="4">
    <source>
        <dbReference type="ARBA" id="ARBA00023136"/>
    </source>
</evidence>
<dbReference type="InterPro" id="IPR033985">
    <property type="entry name" value="SusD-like_N"/>
</dbReference>
<evidence type="ECO:0000256" key="7">
    <source>
        <dbReference type="SAM" id="SignalP"/>
    </source>
</evidence>
<reference evidence="11" key="1">
    <citation type="submission" date="2016-10" db="EMBL/GenBank/DDBJ databases">
        <authorList>
            <person name="Varghese N."/>
            <person name="Submissions S."/>
        </authorList>
    </citation>
    <scope>NUCLEOTIDE SEQUENCE [LARGE SCALE GENOMIC DNA]</scope>
    <source>
        <strain evidence="11">OR362-8,ATCC BAA-1266,JCM 13504</strain>
    </source>
</reference>
<dbReference type="CDD" id="cd08977">
    <property type="entry name" value="SusD"/>
    <property type="match status" value="1"/>
</dbReference>
<comment type="similarity">
    <text evidence="2">Belongs to the SusD family.</text>
</comment>
<protein>
    <submittedName>
        <fullName evidence="10">Starch-binding associating with outer membrane</fullName>
    </submittedName>
</protein>
<dbReference type="Proteomes" id="UP000199029">
    <property type="component" value="Unassembled WGS sequence"/>
</dbReference>
<keyword evidence="11" id="KW-1185">Reference proteome</keyword>
<dbReference type="RefSeq" id="WP_092673635.1">
    <property type="nucleotide sequence ID" value="NZ_FOXS01000003.1"/>
</dbReference>
<dbReference type="Pfam" id="PF14322">
    <property type="entry name" value="SusD-like_3"/>
    <property type="match status" value="1"/>
</dbReference>
<accession>A0A1I5YZY6</accession>
<feature type="domain" description="SusD-like N-terminal" evidence="9">
    <location>
        <begin position="102"/>
        <end position="223"/>
    </location>
</feature>
<keyword evidence="5" id="KW-0998">Cell outer membrane</keyword>
<evidence type="ECO:0000256" key="2">
    <source>
        <dbReference type="ARBA" id="ARBA00006275"/>
    </source>
</evidence>
<evidence type="ECO:0000256" key="3">
    <source>
        <dbReference type="ARBA" id="ARBA00022729"/>
    </source>
</evidence>
<feature type="compositionally biased region" description="Polar residues" evidence="6">
    <location>
        <begin position="287"/>
        <end position="298"/>
    </location>
</feature>
<feature type="signal peptide" evidence="7">
    <location>
        <begin position="1"/>
        <end position="21"/>
    </location>
</feature>
<proteinExistence type="inferred from homology"/>
<gene>
    <name evidence="10" type="ORF">SAMN04515668_2577</name>
</gene>
<dbReference type="OrthoDB" id="9792139at2"/>
<feature type="region of interest" description="Disordered" evidence="6">
    <location>
        <begin position="275"/>
        <end position="317"/>
    </location>
</feature>
<organism evidence="10 11">
    <name type="scientific">Hymenobacter arizonensis</name>
    <name type="common">Siccationidurans arizonensis</name>
    <dbReference type="NCBI Taxonomy" id="1227077"/>
    <lineage>
        <taxon>Bacteria</taxon>
        <taxon>Pseudomonadati</taxon>
        <taxon>Bacteroidota</taxon>
        <taxon>Cytophagia</taxon>
        <taxon>Cytophagales</taxon>
        <taxon>Hymenobacteraceae</taxon>
        <taxon>Hymenobacter</taxon>
    </lineage>
</organism>
<name>A0A1I5YZY6_HYMAR</name>
<evidence type="ECO:0000259" key="8">
    <source>
        <dbReference type="Pfam" id="PF07980"/>
    </source>
</evidence>
<dbReference type="PROSITE" id="PS51257">
    <property type="entry name" value="PROKAR_LIPOPROTEIN"/>
    <property type="match status" value="1"/>
</dbReference>
<dbReference type="InterPro" id="IPR012944">
    <property type="entry name" value="SusD_RagB_dom"/>
</dbReference>
<dbReference type="Pfam" id="PF07980">
    <property type="entry name" value="SusD_RagB"/>
    <property type="match status" value="1"/>
</dbReference>
<feature type="domain" description="RagB/SusD" evidence="8">
    <location>
        <begin position="265"/>
        <end position="538"/>
    </location>
</feature>
<evidence type="ECO:0000259" key="9">
    <source>
        <dbReference type="Pfam" id="PF14322"/>
    </source>
</evidence>
<dbReference type="SUPFAM" id="SSF48452">
    <property type="entry name" value="TPR-like"/>
    <property type="match status" value="1"/>
</dbReference>
<dbReference type="InterPro" id="IPR011990">
    <property type="entry name" value="TPR-like_helical_dom_sf"/>
</dbReference>
<dbReference type="AlphaFoldDB" id="A0A1I5YZY6"/>
<dbReference type="Gene3D" id="1.25.40.390">
    <property type="match status" value="1"/>
</dbReference>
<evidence type="ECO:0000256" key="5">
    <source>
        <dbReference type="ARBA" id="ARBA00023237"/>
    </source>
</evidence>
<evidence type="ECO:0000313" key="10">
    <source>
        <dbReference type="EMBL" id="SFQ49796.1"/>
    </source>
</evidence>
<keyword evidence="4" id="KW-0472">Membrane</keyword>
<evidence type="ECO:0000256" key="6">
    <source>
        <dbReference type="SAM" id="MobiDB-lite"/>
    </source>
</evidence>
<keyword evidence="3 7" id="KW-0732">Signal</keyword>
<dbReference type="EMBL" id="FOXS01000003">
    <property type="protein sequence ID" value="SFQ49796.1"/>
    <property type="molecule type" value="Genomic_DNA"/>
</dbReference>